<gene>
    <name evidence="1" type="ORF">SAMN04515668_4816</name>
</gene>
<dbReference type="AlphaFoldDB" id="A0A1I6BNF3"/>
<dbReference type="STRING" id="1227077.SAMN04515668_4816"/>
<sequence>MGPEQPRPFPGAGAVLLHTREAPAAALARLAAVARKQGYAVDTLSDVRFATAPRTYEFPKGGAVTRAVYRFAADAAPEGPGAVLTLAGTYRVLRETPSGEEPMAYGGARTSQGAACFGQAQRLVFGYRWGKVGYQAQP</sequence>
<evidence type="ECO:0000313" key="2">
    <source>
        <dbReference type="Proteomes" id="UP000199029"/>
    </source>
</evidence>
<accession>A0A1I6BNF3</accession>
<dbReference type="Proteomes" id="UP000199029">
    <property type="component" value="Unassembled WGS sequence"/>
</dbReference>
<protein>
    <submittedName>
        <fullName evidence="1">Uncharacterized protein</fullName>
    </submittedName>
</protein>
<proteinExistence type="predicted"/>
<dbReference type="EMBL" id="FOXS01000010">
    <property type="protein sequence ID" value="SFQ82451.1"/>
    <property type="molecule type" value="Genomic_DNA"/>
</dbReference>
<evidence type="ECO:0000313" key="1">
    <source>
        <dbReference type="EMBL" id="SFQ82451.1"/>
    </source>
</evidence>
<name>A0A1I6BNF3_HYMAR</name>
<reference evidence="2" key="1">
    <citation type="submission" date="2016-10" db="EMBL/GenBank/DDBJ databases">
        <authorList>
            <person name="Varghese N."/>
            <person name="Submissions S."/>
        </authorList>
    </citation>
    <scope>NUCLEOTIDE SEQUENCE [LARGE SCALE GENOMIC DNA]</scope>
    <source>
        <strain evidence="2">OR362-8,ATCC BAA-1266,JCM 13504</strain>
    </source>
</reference>
<keyword evidence="2" id="KW-1185">Reference proteome</keyword>
<organism evidence="1 2">
    <name type="scientific">Hymenobacter arizonensis</name>
    <name type="common">Siccationidurans arizonensis</name>
    <dbReference type="NCBI Taxonomy" id="1227077"/>
    <lineage>
        <taxon>Bacteria</taxon>
        <taxon>Pseudomonadati</taxon>
        <taxon>Bacteroidota</taxon>
        <taxon>Cytophagia</taxon>
        <taxon>Cytophagales</taxon>
        <taxon>Hymenobacteraceae</taxon>
        <taxon>Hymenobacter</taxon>
    </lineage>
</organism>